<keyword evidence="2" id="KW-0449">Lipoprotein</keyword>
<dbReference type="OrthoDB" id="9796191at2"/>
<dbReference type="Gene3D" id="1.10.3670.10">
    <property type="entry name" value="Putative xylanase like domain"/>
    <property type="match status" value="1"/>
</dbReference>
<keyword evidence="3" id="KW-1185">Reference proteome</keyword>
<feature type="transmembrane region" description="Helical" evidence="1">
    <location>
        <begin position="31"/>
        <end position="50"/>
    </location>
</feature>
<dbReference type="AlphaFoldDB" id="A0A511MUL3"/>
<keyword evidence="1" id="KW-1133">Transmembrane helix</keyword>
<protein>
    <submittedName>
        <fullName evidence="2">Lipoprotein</fullName>
    </submittedName>
</protein>
<gene>
    <name evidence="2" type="ORF">NN4_84270</name>
</gene>
<keyword evidence="1" id="KW-0812">Transmembrane</keyword>
<evidence type="ECO:0000313" key="3">
    <source>
        <dbReference type="Proteomes" id="UP000321424"/>
    </source>
</evidence>
<dbReference type="InterPro" id="IPR038765">
    <property type="entry name" value="Papain-like_cys_pep_sf"/>
</dbReference>
<organism evidence="2 3">
    <name type="scientific">Nocardia ninae NBRC 108245</name>
    <dbReference type="NCBI Taxonomy" id="1210091"/>
    <lineage>
        <taxon>Bacteria</taxon>
        <taxon>Bacillati</taxon>
        <taxon>Actinomycetota</taxon>
        <taxon>Actinomycetes</taxon>
        <taxon>Mycobacteriales</taxon>
        <taxon>Nocardiaceae</taxon>
        <taxon>Nocardia</taxon>
    </lineage>
</organism>
<dbReference type="Proteomes" id="UP000321424">
    <property type="component" value="Unassembled WGS sequence"/>
</dbReference>
<proteinExistence type="predicted"/>
<evidence type="ECO:0000313" key="2">
    <source>
        <dbReference type="EMBL" id="GEM43908.1"/>
    </source>
</evidence>
<accession>A0A511MUL3</accession>
<reference evidence="2 3" key="1">
    <citation type="submission" date="2019-07" db="EMBL/GenBank/DDBJ databases">
        <title>Whole genome shotgun sequence of Nocardia ninae NBRC 108245.</title>
        <authorList>
            <person name="Hosoyama A."/>
            <person name="Uohara A."/>
            <person name="Ohji S."/>
            <person name="Ichikawa N."/>
        </authorList>
    </citation>
    <scope>NUCLEOTIDE SEQUENCE [LARGE SCALE GENOMIC DNA]</scope>
    <source>
        <strain evidence="2 3">NBRC 108245</strain>
    </source>
</reference>
<keyword evidence="1" id="KW-0472">Membrane</keyword>
<dbReference type="Pfam" id="PF07313">
    <property type="entry name" value="AmiA-like"/>
    <property type="match status" value="1"/>
</dbReference>
<dbReference type="EMBL" id="BJXA01000121">
    <property type="protein sequence ID" value="GEM43908.1"/>
    <property type="molecule type" value="Genomic_DNA"/>
</dbReference>
<comment type="caution">
    <text evidence="2">The sequence shown here is derived from an EMBL/GenBank/DDBJ whole genome shotgun (WGS) entry which is preliminary data.</text>
</comment>
<name>A0A511MUL3_9NOCA</name>
<dbReference type="Gene3D" id="2.30.260.10">
    <property type="entry name" value="putative xylanase like domain"/>
    <property type="match status" value="1"/>
</dbReference>
<dbReference type="SUPFAM" id="SSF54001">
    <property type="entry name" value="Cysteine proteinases"/>
    <property type="match status" value="1"/>
</dbReference>
<evidence type="ECO:0000256" key="1">
    <source>
        <dbReference type="SAM" id="Phobius"/>
    </source>
</evidence>
<dbReference type="InterPro" id="IPR010846">
    <property type="entry name" value="AmiA-like"/>
</dbReference>
<sequence>MRWRTRQSDRRVTVGAVSTDVGGFVRTIARVLLVLLVLVGGTASMVPAAVGAPAVHIDDVTAGKIDALLASRAGAAQSKGELVELLSRQFLGTPYGADMLVGSATQPEQLVIDFRRVDCFTYLDYVEALSRSTDRDQFIANLVDTRYAEGRIDFRQRKHFFSDWVSTPQIAATDVTGALSTAAVTVAKHLNAKADGGNYLPGLPVVDRAVTYLPSAAVDDNVIGGLRTGDYLGAYTDQAGLDVTHVGIFVQTADGPVFRNASSLAANNKVVDSPLAEYLRSVPGIVVYRAQ</sequence>